<accession>A0A165KQ13</accession>
<dbReference type="Proteomes" id="UP000077266">
    <property type="component" value="Unassembled WGS sequence"/>
</dbReference>
<dbReference type="AlphaFoldDB" id="A0A165KQ13"/>
<gene>
    <name evidence="1" type="ORF">EXIGLDRAFT_833505</name>
</gene>
<reference evidence="1 2" key="1">
    <citation type="journal article" date="2016" name="Mol. Biol. Evol.">
        <title>Comparative Genomics of Early-Diverging Mushroom-Forming Fungi Provides Insights into the Origins of Lignocellulose Decay Capabilities.</title>
        <authorList>
            <person name="Nagy L.G."/>
            <person name="Riley R."/>
            <person name="Tritt A."/>
            <person name="Adam C."/>
            <person name="Daum C."/>
            <person name="Floudas D."/>
            <person name="Sun H."/>
            <person name="Yadav J.S."/>
            <person name="Pangilinan J."/>
            <person name="Larsson K.H."/>
            <person name="Matsuura K."/>
            <person name="Barry K."/>
            <person name="Labutti K."/>
            <person name="Kuo R."/>
            <person name="Ohm R.A."/>
            <person name="Bhattacharya S.S."/>
            <person name="Shirouzu T."/>
            <person name="Yoshinaga Y."/>
            <person name="Martin F.M."/>
            <person name="Grigoriev I.V."/>
            <person name="Hibbett D.S."/>
        </authorList>
    </citation>
    <scope>NUCLEOTIDE SEQUENCE [LARGE SCALE GENOMIC DNA]</scope>
    <source>
        <strain evidence="1 2">HHB12029</strain>
    </source>
</reference>
<proteinExistence type="predicted"/>
<dbReference type="OrthoDB" id="2786563at2759"/>
<dbReference type="InParanoid" id="A0A165KQ13"/>
<keyword evidence="2" id="KW-1185">Reference proteome</keyword>
<protein>
    <submittedName>
        <fullName evidence="1">Uncharacterized protein</fullName>
    </submittedName>
</protein>
<evidence type="ECO:0000313" key="2">
    <source>
        <dbReference type="Proteomes" id="UP000077266"/>
    </source>
</evidence>
<dbReference type="EMBL" id="KV425940">
    <property type="protein sequence ID" value="KZV96677.1"/>
    <property type="molecule type" value="Genomic_DNA"/>
</dbReference>
<evidence type="ECO:0000313" key="1">
    <source>
        <dbReference type="EMBL" id="KZV96677.1"/>
    </source>
</evidence>
<organism evidence="1 2">
    <name type="scientific">Exidia glandulosa HHB12029</name>
    <dbReference type="NCBI Taxonomy" id="1314781"/>
    <lineage>
        <taxon>Eukaryota</taxon>
        <taxon>Fungi</taxon>
        <taxon>Dikarya</taxon>
        <taxon>Basidiomycota</taxon>
        <taxon>Agaricomycotina</taxon>
        <taxon>Agaricomycetes</taxon>
        <taxon>Auriculariales</taxon>
        <taxon>Exidiaceae</taxon>
        <taxon>Exidia</taxon>
    </lineage>
</organism>
<sequence length="698" mass="77214">MASKLADELLKEILSPPLLVPDDLFADSGAVSPFSKATYSAADVLLVCKRWMRVATPALYATVVIRSLAQAQALAFALKRNPDFGRYIKKLRLEGAFSQHLAVLATAAPNITDLCFSLALYADSKVNGLVKLLAAVSPDRVILTTAPAKIIQNKGHAGVVKALCSSIPQWSKLHTFHFSSSLTKLRRYSSTSELDLYPEIATALASSTSLRTIHLRWYFYASSNGVLDILASNRHVEIYYVNVGSAYSTEFSLSALPNELRGRARIVAGKDAPVKAPEPIVENPFYTPMSNATDSVRTAIWTRILDYAVEATYSSGYPTWFDTKHYSERNVISVLRVSKAFQAMTVPILSRRITIEGLHGYKTAMRYFEQFQIPAIAVQTLQLSDVNFDVSPLVSKLKELRSASVFARSDLLELVGGASGAMLEELTVSSYTSGTLPVAVLRPFTRITKLRWTTTKTLTDTDPPSSPYVKLPRLRIIEQVNGNVLDGLARCEMPDLEEVHNARPWLGAEEFLKMQGSRVKRCITYSPSRLWLDAFINLESMVVNGSAAVGQDPSVFEGGHATLRVLSLPWIPALPRDKRDVWRELFDCITRDAYPSLKEIRLTYACEIWPSNEREIKKSRWPDYAAGLAAEAIMQHIVHGTPVPAHMGLPHTLSREVALDEVSQLGVRSEAQLINGQAMYTFVRVLKTQEGEGLGCAT</sequence>
<name>A0A165KQ13_EXIGL</name>